<comment type="similarity">
    <text evidence="2">Belongs to the ABC transporter superfamily. ABCG family. Eye pigment precursor importer (TC 3.A.1.204) subfamily.</text>
</comment>
<keyword evidence="4 7" id="KW-0812">Transmembrane</keyword>
<dbReference type="InterPro" id="IPR013525">
    <property type="entry name" value="ABC2_TM"/>
</dbReference>
<dbReference type="Pfam" id="PF01061">
    <property type="entry name" value="ABC2_membrane"/>
    <property type="match status" value="1"/>
</dbReference>
<reference evidence="9" key="1">
    <citation type="submission" date="2021-01" db="EMBL/GenBank/DDBJ databases">
        <authorList>
            <person name="Corre E."/>
            <person name="Pelletier E."/>
            <person name="Niang G."/>
            <person name="Scheremetjew M."/>
            <person name="Finn R."/>
            <person name="Kale V."/>
            <person name="Holt S."/>
            <person name="Cochrane G."/>
            <person name="Meng A."/>
            <person name="Brown T."/>
            <person name="Cohen L."/>
        </authorList>
    </citation>
    <scope>NUCLEOTIDE SEQUENCE</scope>
    <source>
        <strain evidence="9">CCMP3303</strain>
    </source>
</reference>
<evidence type="ECO:0000256" key="5">
    <source>
        <dbReference type="ARBA" id="ARBA00022989"/>
    </source>
</evidence>
<feature type="domain" description="ABC-2 type transporter transmembrane" evidence="8">
    <location>
        <begin position="3"/>
        <end position="196"/>
    </location>
</feature>
<feature type="transmembrane region" description="Helical" evidence="7">
    <location>
        <begin position="42"/>
        <end position="62"/>
    </location>
</feature>
<protein>
    <recommendedName>
        <fullName evidence="8">ABC-2 type transporter transmembrane domain-containing protein</fullName>
    </recommendedName>
</protein>
<evidence type="ECO:0000256" key="6">
    <source>
        <dbReference type="ARBA" id="ARBA00023136"/>
    </source>
</evidence>
<dbReference type="GO" id="GO:0140359">
    <property type="term" value="F:ABC-type transporter activity"/>
    <property type="evidence" value="ECO:0007669"/>
    <property type="project" value="InterPro"/>
</dbReference>
<evidence type="ECO:0000313" key="9">
    <source>
        <dbReference type="EMBL" id="CAD8379514.1"/>
    </source>
</evidence>
<dbReference type="InterPro" id="IPR052215">
    <property type="entry name" value="Plant_ABCG"/>
</dbReference>
<dbReference type="PANTHER" id="PTHR48042">
    <property type="entry name" value="ABC TRANSPORTER G FAMILY MEMBER 11"/>
    <property type="match status" value="1"/>
</dbReference>
<dbReference type="GO" id="GO:0016020">
    <property type="term" value="C:membrane"/>
    <property type="evidence" value="ECO:0007669"/>
    <property type="project" value="UniProtKB-SubCell"/>
</dbReference>
<proteinExistence type="inferred from homology"/>
<evidence type="ECO:0000256" key="7">
    <source>
        <dbReference type="SAM" id="Phobius"/>
    </source>
</evidence>
<evidence type="ECO:0000259" key="8">
    <source>
        <dbReference type="Pfam" id="PF01061"/>
    </source>
</evidence>
<organism evidence="9">
    <name type="scientific">Minutocellus polymorphus</name>
    <dbReference type="NCBI Taxonomy" id="265543"/>
    <lineage>
        <taxon>Eukaryota</taxon>
        <taxon>Sar</taxon>
        <taxon>Stramenopiles</taxon>
        <taxon>Ochrophyta</taxon>
        <taxon>Bacillariophyta</taxon>
        <taxon>Mediophyceae</taxon>
        <taxon>Cymatosirophycidae</taxon>
        <taxon>Cymatosirales</taxon>
        <taxon>Cymatosiraceae</taxon>
        <taxon>Minutocellus</taxon>
    </lineage>
</organism>
<dbReference type="EMBL" id="HBEJ01018150">
    <property type="protein sequence ID" value="CAD8379514.1"/>
    <property type="molecule type" value="Transcribed_RNA"/>
</dbReference>
<keyword evidence="6 7" id="KW-0472">Membrane</keyword>
<comment type="subcellular location">
    <subcellularLocation>
        <location evidence="1">Membrane</location>
        <topology evidence="1">Multi-pass membrane protein</topology>
    </subcellularLocation>
</comment>
<sequence length="276" mass="31429">MFLNPGMLWVRFAMYFMLSLMIGLLFFGLGDKTSHTSIQSRSSVLFYSVSFYIFMVVAVLPFRVHDKAVAAKEVFNSYYHPLAHHFASTLASLFGVLILAFIITIIMVPMAKFHAPFKFFLDMLLSLNCAEALAQMVTLLVSNYIIGIVGLAGLFGFFMMLMGFMLVPSEFPVWLRWAYNVPFHTYTWRSFMYIEFSGPENVFDSEEFPTGMDVLRAYEIDNVSYGHDMLVLVGYGIIIHLISASIILVRQWKANRIEEEMVADEEAKDDIGATGR</sequence>
<name>A0A7S0B091_9STRA</name>
<evidence type="ECO:0000256" key="4">
    <source>
        <dbReference type="ARBA" id="ARBA00022692"/>
    </source>
</evidence>
<feature type="transmembrane region" description="Helical" evidence="7">
    <location>
        <begin position="229"/>
        <end position="249"/>
    </location>
</feature>
<feature type="transmembrane region" description="Helical" evidence="7">
    <location>
        <begin position="12"/>
        <end position="30"/>
    </location>
</feature>
<gene>
    <name evidence="9" type="ORF">MPOL1434_LOCUS10567</name>
</gene>
<accession>A0A7S0B091</accession>
<dbReference type="PANTHER" id="PTHR48042:SF11">
    <property type="entry name" value="ABC TRANSPORTER G FAMILY MEMBER 11"/>
    <property type="match status" value="1"/>
</dbReference>
<feature type="transmembrane region" description="Helical" evidence="7">
    <location>
        <begin position="82"/>
        <end position="108"/>
    </location>
</feature>
<dbReference type="AlphaFoldDB" id="A0A7S0B091"/>
<evidence type="ECO:0000256" key="2">
    <source>
        <dbReference type="ARBA" id="ARBA00005814"/>
    </source>
</evidence>
<feature type="transmembrane region" description="Helical" evidence="7">
    <location>
        <begin position="144"/>
        <end position="167"/>
    </location>
</feature>
<evidence type="ECO:0000256" key="1">
    <source>
        <dbReference type="ARBA" id="ARBA00004141"/>
    </source>
</evidence>
<keyword evidence="5 7" id="KW-1133">Transmembrane helix</keyword>
<evidence type="ECO:0000256" key="3">
    <source>
        <dbReference type="ARBA" id="ARBA00022448"/>
    </source>
</evidence>
<keyword evidence="3" id="KW-0813">Transport</keyword>